<dbReference type="EMBL" id="AP018515">
    <property type="protein sequence ID" value="BBC81060.1"/>
    <property type="molecule type" value="Genomic_DNA"/>
</dbReference>
<dbReference type="KEGG" id="aot:AcetOri_orf04134"/>
<name>A0A2Z5ZKA5_9PROT</name>
<sequence>MPVSNITTLLEIMQGNEELLSLQNTGNFILKKTFLAKQNVIAQGNIVAIGYFQQPLKTPTSSQASCSAGQFMDDENYHYVCVGKNHWKRSALSDF</sequence>
<dbReference type="AlphaFoldDB" id="A0A2Z5ZKA5"/>
<evidence type="ECO:0000313" key="1">
    <source>
        <dbReference type="EMBL" id="BBC81060.1"/>
    </source>
</evidence>
<organism evidence="1 2">
    <name type="scientific">Acetobacter orientalis</name>
    <dbReference type="NCBI Taxonomy" id="146474"/>
    <lineage>
        <taxon>Bacteria</taxon>
        <taxon>Pseudomonadati</taxon>
        <taxon>Pseudomonadota</taxon>
        <taxon>Alphaproteobacteria</taxon>
        <taxon>Acetobacterales</taxon>
        <taxon>Acetobacteraceae</taxon>
        <taxon>Acetobacter</taxon>
    </lineage>
</organism>
<evidence type="ECO:0000313" key="2">
    <source>
        <dbReference type="Proteomes" id="UP000270034"/>
    </source>
</evidence>
<accession>A0A2Z5ZKA5</accession>
<dbReference type="Proteomes" id="UP000270034">
    <property type="component" value="Chromosome"/>
</dbReference>
<protein>
    <submittedName>
        <fullName evidence="1">Uncharacterized protein</fullName>
    </submittedName>
</protein>
<reference evidence="1 2" key="1">
    <citation type="submission" date="2018-02" db="EMBL/GenBank/DDBJ databases">
        <title>Acetobacter orientalis genome.</title>
        <authorList>
            <person name="Nakashima N."/>
            <person name="Tamura T."/>
        </authorList>
    </citation>
    <scope>NUCLEOTIDE SEQUENCE [LARGE SCALE GENOMIC DNA]</scope>
    <source>
        <strain evidence="1 2">FAN1</strain>
    </source>
</reference>
<gene>
    <name evidence="1" type="ORF">AcetOrient_orf04134</name>
</gene>
<proteinExistence type="predicted"/>